<keyword evidence="3" id="KW-1185">Reference proteome</keyword>
<gene>
    <name evidence="2" type="ORF">Shyd_66050</name>
</gene>
<comment type="caution">
    <text evidence="2">The sequence shown here is derived from an EMBL/GenBank/DDBJ whole genome shotgun (WGS) entry which is preliminary data.</text>
</comment>
<name>A0ABQ3PJR6_9ACTN</name>
<reference evidence="2" key="1">
    <citation type="submission" date="2024-05" db="EMBL/GenBank/DDBJ databases">
        <title>Whole genome shotgun sequence of Streptomyces hydrogenans NBRC 13475.</title>
        <authorList>
            <person name="Komaki H."/>
            <person name="Tamura T."/>
        </authorList>
    </citation>
    <scope>NUCLEOTIDE SEQUENCE</scope>
    <source>
        <strain evidence="2">NBRC 13475</strain>
    </source>
</reference>
<sequence length="49" mass="5716">MDVMTDAEFEQAMAEAREHVRRTSFPAPRSEEEREYAPHGHAEYGEARH</sequence>
<dbReference type="EMBL" id="BNDW01000068">
    <property type="protein sequence ID" value="GHI25234.1"/>
    <property type="molecule type" value="Genomic_DNA"/>
</dbReference>
<evidence type="ECO:0000313" key="3">
    <source>
        <dbReference type="Proteomes" id="UP001052739"/>
    </source>
</evidence>
<accession>A0ABQ3PJR6</accession>
<feature type="region of interest" description="Disordered" evidence="1">
    <location>
        <begin position="1"/>
        <end position="49"/>
    </location>
</feature>
<dbReference type="Proteomes" id="UP001052739">
    <property type="component" value="Unassembled WGS sequence"/>
</dbReference>
<evidence type="ECO:0000313" key="2">
    <source>
        <dbReference type="EMBL" id="GHI25234.1"/>
    </source>
</evidence>
<organism evidence="2 3">
    <name type="scientific">Streptomyces hydrogenans</name>
    <dbReference type="NCBI Taxonomy" id="1873719"/>
    <lineage>
        <taxon>Bacteria</taxon>
        <taxon>Bacillati</taxon>
        <taxon>Actinomycetota</taxon>
        <taxon>Actinomycetes</taxon>
        <taxon>Kitasatosporales</taxon>
        <taxon>Streptomycetaceae</taxon>
        <taxon>Streptomyces</taxon>
    </lineage>
</organism>
<evidence type="ECO:0000256" key="1">
    <source>
        <dbReference type="SAM" id="MobiDB-lite"/>
    </source>
</evidence>
<feature type="compositionally biased region" description="Basic and acidic residues" evidence="1">
    <location>
        <begin position="29"/>
        <end position="49"/>
    </location>
</feature>
<protein>
    <submittedName>
        <fullName evidence="2">Uncharacterized protein</fullName>
    </submittedName>
</protein>
<proteinExistence type="predicted"/>